<protein>
    <submittedName>
        <fullName evidence="2">Uncharacterized protein</fullName>
    </submittedName>
</protein>
<sequence length="76" mass="8259">MASCDNPEGIDEHNRGVDDDSDSSTDEAQTTRTRTKGKHKEVEGGRGSNSRKMTTTKPVAITMGKSSYVQSNLENL</sequence>
<feature type="compositionally biased region" description="Polar residues" evidence="1">
    <location>
        <begin position="48"/>
        <end position="57"/>
    </location>
</feature>
<reference evidence="2 3" key="1">
    <citation type="journal article" date="2020" name="BMC Genomics">
        <title>Intraspecific diversification of the crop wild relative Brassica cretica Lam. using demographic model selection.</title>
        <authorList>
            <person name="Kioukis A."/>
            <person name="Michalopoulou V.A."/>
            <person name="Briers L."/>
            <person name="Pirintsos S."/>
            <person name="Studholme D.J."/>
            <person name="Pavlidis P."/>
            <person name="Sarris P.F."/>
        </authorList>
    </citation>
    <scope>NUCLEOTIDE SEQUENCE [LARGE SCALE GENOMIC DNA]</scope>
    <source>
        <strain evidence="3">cv. PFS-1207/04</strain>
    </source>
</reference>
<organism evidence="2 3">
    <name type="scientific">Brassica cretica</name>
    <name type="common">Mustard</name>
    <dbReference type="NCBI Taxonomy" id="69181"/>
    <lineage>
        <taxon>Eukaryota</taxon>
        <taxon>Viridiplantae</taxon>
        <taxon>Streptophyta</taxon>
        <taxon>Embryophyta</taxon>
        <taxon>Tracheophyta</taxon>
        <taxon>Spermatophyta</taxon>
        <taxon>Magnoliopsida</taxon>
        <taxon>eudicotyledons</taxon>
        <taxon>Gunneridae</taxon>
        <taxon>Pentapetalae</taxon>
        <taxon>rosids</taxon>
        <taxon>malvids</taxon>
        <taxon>Brassicales</taxon>
        <taxon>Brassicaceae</taxon>
        <taxon>Brassiceae</taxon>
        <taxon>Brassica</taxon>
    </lineage>
</organism>
<dbReference type="Proteomes" id="UP000266723">
    <property type="component" value="Unassembled WGS sequence"/>
</dbReference>
<keyword evidence="3" id="KW-1185">Reference proteome</keyword>
<evidence type="ECO:0000313" key="3">
    <source>
        <dbReference type="Proteomes" id="UP000266723"/>
    </source>
</evidence>
<name>A0ABQ7CV73_BRACR</name>
<dbReference type="EMBL" id="QGKV02000759">
    <property type="protein sequence ID" value="KAF3563491.1"/>
    <property type="molecule type" value="Genomic_DNA"/>
</dbReference>
<proteinExistence type="predicted"/>
<evidence type="ECO:0000256" key="1">
    <source>
        <dbReference type="SAM" id="MobiDB-lite"/>
    </source>
</evidence>
<comment type="caution">
    <text evidence="2">The sequence shown here is derived from an EMBL/GenBank/DDBJ whole genome shotgun (WGS) entry which is preliminary data.</text>
</comment>
<accession>A0ABQ7CV73</accession>
<feature type="region of interest" description="Disordered" evidence="1">
    <location>
        <begin position="1"/>
        <end position="76"/>
    </location>
</feature>
<evidence type="ECO:0000313" key="2">
    <source>
        <dbReference type="EMBL" id="KAF3563491.1"/>
    </source>
</evidence>
<gene>
    <name evidence="2" type="ORF">DY000_02013850</name>
</gene>
<feature type="compositionally biased region" description="Polar residues" evidence="1">
    <location>
        <begin position="64"/>
        <end position="76"/>
    </location>
</feature>